<feature type="transmembrane region" description="Helical" evidence="2">
    <location>
        <begin position="377"/>
        <end position="398"/>
    </location>
</feature>
<evidence type="ECO:0000313" key="4">
    <source>
        <dbReference type="Proteomes" id="UP001153076"/>
    </source>
</evidence>
<dbReference type="AlphaFoldDB" id="A0A9Q1JSI1"/>
<feature type="compositionally biased region" description="Low complexity" evidence="1">
    <location>
        <begin position="316"/>
        <end position="325"/>
    </location>
</feature>
<comment type="caution">
    <text evidence="3">The sequence shown here is derived from an EMBL/GenBank/DDBJ whole genome shotgun (WGS) entry which is preliminary data.</text>
</comment>
<evidence type="ECO:0000256" key="1">
    <source>
        <dbReference type="SAM" id="MobiDB-lite"/>
    </source>
</evidence>
<dbReference type="OrthoDB" id="1743872at2759"/>
<dbReference type="PANTHER" id="PTHR33673:SF3">
    <property type="entry name" value="SUPPRESSOR SRP40-LIKE PROTEIN"/>
    <property type="match status" value="1"/>
</dbReference>
<feature type="compositionally biased region" description="Basic and acidic residues" evidence="1">
    <location>
        <begin position="296"/>
        <end position="313"/>
    </location>
</feature>
<keyword evidence="4" id="KW-1185">Reference proteome</keyword>
<feature type="transmembrane region" description="Helical" evidence="2">
    <location>
        <begin position="404"/>
        <end position="428"/>
    </location>
</feature>
<organism evidence="3 4">
    <name type="scientific">Carnegiea gigantea</name>
    <dbReference type="NCBI Taxonomy" id="171969"/>
    <lineage>
        <taxon>Eukaryota</taxon>
        <taxon>Viridiplantae</taxon>
        <taxon>Streptophyta</taxon>
        <taxon>Embryophyta</taxon>
        <taxon>Tracheophyta</taxon>
        <taxon>Spermatophyta</taxon>
        <taxon>Magnoliopsida</taxon>
        <taxon>eudicotyledons</taxon>
        <taxon>Gunneridae</taxon>
        <taxon>Pentapetalae</taxon>
        <taxon>Caryophyllales</taxon>
        <taxon>Cactineae</taxon>
        <taxon>Cactaceae</taxon>
        <taxon>Cactoideae</taxon>
        <taxon>Echinocereeae</taxon>
        <taxon>Carnegiea</taxon>
    </lineage>
</organism>
<evidence type="ECO:0000313" key="3">
    <source>
        <dbReference type="EMBL" id="KAJ8430235.1"/>
    </source>
</evidence>
<name>A0A9Q1JSI1_9CARY</name>
<feature type="region of interest" description="Disordered" evidence="1">
    <location>
        <begin position="259"/>
        <end position="329"/>
    </location>
</feature>
<reference evidence="3" key="1">
    <citation type="submission" date="2022-04" db="EMBL/GenBank/DDBJ databases">
        <title>Carnegiea gigantea Genome sequencing and assembly v2.</title>
        <authorList>
            <person name="Copetti D."/>
            <person name="Sanderson M.J."/>
            <person name="Burquez A."/>
            <person name="Wojciechowski M.F."/>
        </authorList>
    </citation>
    <scope>NUCLEOTIDE SEQUENCE</scope>
    <source>
        <strain evidence="3">SGP5-SGP5p</strain>
        <tissue evidence="3">Aerial part</tissue>
    </source>
</reference>
<proteinExistence type="predicted"/>
<sequence>MVANEFELLPARCNQPESADDEVDPLQKANDWHLLYPEAVQDVNTEGSSPDTQPICHQEDAHKGHGNYYSEHSFDAVTEVSSLVSTSSLSESESEDLILVDIGLGETATSNFVKPSEFDETHLAFKDDRSSSAKPVEPKNKSDSHCAFLVSESTCKPPLVNTPFPMHNPPAQVMERNEVYDPQRIPASVFARSESGVPADWSIASNESLFSLQVGNTSISREQALLLSGELERLTQLCKAGEVSPTELKELRKLAGLTKSGESLMSSPPPPTISEVGGEGEAREANNLQGQEEPTVEVKEEKSILQKKEERHQQWTSSTNSSNLSRPSDVSEESTYSFAFPILGQGEKTAAAPKQSQWQLGPHWQANSSLLPPAEDAALIASLAAVVSLATIFALGAVVPLAAIFSVAAIVSAVAFPALAALASLAGAQNAAK</sequence>
<evidence type="ECO:0000256" key="2">
    <source>
        <dbReference type="SAM" id="Phobius"/>
    </source>
</evidence>
<keyword evidence="2" id="KW-1133">Transmembrane helix</keyword>
<dbReference type="Proteomes" id="UP001153076">
    <property type="component" value="Unassembled WGS sequence"/>
</dbReference>
<accession>A0A9Q1JSI1</accession>
<protein>
    <submittedName>
        <fullName evidence="3">Uncharacterized protein</fullName>
    </submittedName>
</protein>
<feature type="region of interest" description="Disordered" evidence="1">
    <location>
        <begin position="1"/>
        <end position="24"/>
    </location>
</feature>
<keyword evidence="2" id="KW-0472">Membrane</keyword>
<dbReference type="EMBL" id="JAKOGI010000815">
    <property type="protein sequence ID" value="KAJ8430235.1"/>
    <property type="molecule type" value="Genomic_DNA"/>
</dbReference>
<dbReference type="PANTHER" id="PTHR33673">
    <property type="entry name" value="SUPPRESSOR SRP40-LIKE PROTEIN"/>
    <property type="match status" value="1"/>
</dbReference>
<gene>
    <name evidence="3" type="ORF">Cgig2_009413</name>
</gene>
<keyword evidence="2" id="KW-0812">Transmembrane</keyword>